<proteinExistence type="inferred from homology"/>
<dbReference type="InterPro" id="IPR027417">
    <property type="entry name" value="P-loop_NTPase"/>
</dbReference>
<dbReference type="InterPro" id="IPR011994">
    <property type="entry name" value="Cytidylate_kinase_dom"/>
</dbReference>
<dbReference type="Proteomes" id="UP001232973">
    <property type="component" value="Unassembled WGS sequence"/>
</dbReference>
<evidence type="ECO:0000313" key="10">
    <source>
        <dbReference type="EMBL" id="MDQ0188482.1"/>
    </source>
</evidence>
<keyword evidence="11" id="KW-1185">Reference proteome</keyword>
<accession>A0ABT9XDW1</accession>
<comment type="similarity">
    <text evidence="1 8">Belongs to the cytidylate kinase family. Type 1 subfamily.</text>
</comment>
<evidence type="ECO:0000259" key="9">
    <source>
        <dbReference type="Pfam" id="PF02224"/>
    </source>
</evidence>
<keyword evidence="2 8" id="KW-0808">Transferase</keyword>
<evidence type="ECO:0000256" key="1">
    <source>
        <dbReference type="ARBA" id="ARBA00009427"/>
    </source>
</evidence>
<comment type="catalytic activity">
    <reaction evidence="6 8">
        <text>dCMP + ATP = dCDP + ADP</text>
        <dbReference type="Rhea" id="RHEA:25094"/>
        <dbReference type="ChEBI" id="CHEBI:30616"/>
        <dbReference type="ChEBI" id="CHEBI:57566"/>
        <dbReference type="ChEBI" id="CHEBI:58593"/>
        <dbReference type="ChEBI" id="CHEBI:456216"/>
        <dbReference type="EC" id="2.7.4.25"/>
    </reaction>
</comment>
<dbReference type="EC" id="2.7.4.25" evidence="8"/>
<name>A0ABT9XDW1_9BACL</name>
<evidence type="ECO:0000256" key="4">
    <source>
        <dbReference type="ARBA" id="ARBA00022777"/>
    </source>
</evidence>
<evidence type="ECO:0000256" key="7">
    <source>
        <dbReference type="ARBA" id="ARBA00048478"/>
    </source>
</evidence>
<dbReference type="EMBL" id="JAUSTP010000001">
    <property type="protein sequence ID" value="MDQ0188482.1"/>
    <property type="molecule type" value="Genomic_DNA"/>
</dbReference>
<protein>
    <recommendedName>
        <fullName evidence="8">Cytidylate kinase</fullName>
        <shortName evidence="8">CK</shortName>
        <ecNumber evidence="8">2.7.4.25</ecNumber>
    </recommendedName>
    <alternativeName>
        <fullName evidence="8">Cytidine monophosphate kinase</fullName>
        <shortName evidence="8">CMP kinase</shortName>
    </alternativeName>
</protein>
<keyword evidence="8" id="KW-0963">Cytoplasm</keyword>
<evidence type="ECO:0000256" key="8">
    <source>
        <dbReference type="HAMAP-Rule" id="MF_00238"/>
    </source>
</evidence>
<dbReference type="SUPFAM" id="SSF52540">
    <property type="entry name" value="P-loop containing nucleoside triphosphate hydrolases"/>
    <property type="match status" value="1"/>
</dbReference>
<keyword evidence="5 8" id="KW-0067">ATP-binding</keyword>
<comment type="caution">
    <text evidence="10">The sequence shown here is derived from an EMBL/GenBank/DDBJ whole genome shotgun (WGS) entry which is preliminary data.</text>
</comment>
<keyword evidence="4 8" id="KW-0418">Kinase</keyword>
<dbReference type="InterPro" id="IPR003136">
    <property type="entry name" value="Cytidylate_kin"/>
</dbReference>
<comment type="catalytic activity">
    <reaction evidence="7 8">
        <text>CMP + ATP = CDP + ADP</text>
        <dbReference type="Rhea" id="RHEA:11600"/>
        <dbReference type="ChEBI" id="CHEBI:30616"/>
        <dbReference type="ChEBI" id="CHEBI:58069"/>
        <dbReference type="ChEBI" id="CHEBI:60377"/>
        <dbReference type="ChEBI" id="CHEBI:456216"/>
        <dbReference type="EC" id="2.7.4.25"/>
    </reaction>
</comment>
<organism evidence="10 11">
    <name type="scientific">Alicyclobacillus cycloheptanicus</name>
    <dbReference type="NCBI Taxonomy" id="1457"/>
    <lineage>
        <taxon>Bacteria</taxon>
        <taxon>Bacillati</taxon>
        <taxon>Bacillota</taxon>
        <taxon>Bacilli</taxon>
        <taxon>Bacillales</taxon>
        <taxon>Alicyclobacillaceae</taxon>
        <taxon>Alicyclobacillus</taxon>
    </lineage>
</organism>
<evidence type="ECO:0000313" key="11">
    <source>
        <dbReference type="Proteomes" id="UP001232973"/>
    </source>
</evidence>
<keyword evidence="3 8" id="KW-0547">Nucleotide-binding</keyword>
<dbReference type="HAMAP" id="MF_00238">
    <property type="entry name" value="Cytidyl_kinase_type1"/>
    <property type="match status" value="1"/>
</dbReference>
<evidence type="ECO:0000256" key="6">
    <source>
        <dbReference type="ARBA" id="ARBA00047615"/>
    </source>
</evidence>
<dbReference type="CDD" id="cd02020">
    <property type="entry name" value="CMPK"/>
    <property type="match status" value="1"/>
</dbReference>
<comment type="subcellular location">
    <subcellularLocation>
        <location evidence="8">Cytoplasm</location>
    </subcellularLocation>
</comment>
<dbReference type="GO" id="GO:0016301">
    <property type="term" value="F:kinase activity"/>
    <property type="evidence" value="ECO:0007669"/>
    <property type="project" value="UniProtKB-KW"/>
</dbReference>
<evidence type="ECO:0000256" key="2">
    <source>
        <dbReference type="ARBA" id="ARBA00022679"/>
    </source>
</evidence>
<evidence type="ECO:0000256" key="5">
    <source>
        <dbReference type="ARBA" id="ARBA00022840"/>
    </source>
</evidence>
<feature type="binding site" evidence="8">
    <location>
        <begin position="10"/>
        <end position="18"/>
    </location>
    <ligand>
        <name>ATP</name>
        <dbReference type="ChEBI" id="CHEBI:30616"/>
    </ligand>
</feature>
<dbReference type="RefSeq" id="WP_274455882.1">
    <property type="nucleotide sequence ID" value="NZ_CP067097.1"/>
</dbReference>
<gene>
    <name evidence="8" type="primary">cmk</name>
    <name evidence="10" type="ORF">J2S03_000286</name>
</gene>
<reference evidence="10 11" key="1">
    <citation type="submission" date="2023-07" db="EMBL/GenBank/DDBJ databases">
        <title>Genomic Encyclopedia of Type Strains, Phase IV (KMG-IV): sequencing the most valuable type-strain genomes for metagenomic binning, comparative biology and taxonomic classification.</title>
        <authorList>
            <person name="Goeker M."/>
        </authorList>
    </citation>
    <scope>NUCLEOTIDE SEQUENCE [LARGE SCALE GENOMIC DNA]</scope>
    <source>
        <strain evidence="10 11">DSM 4006</strain>
    </source>
</reference>
<dbReference type="Pfam" id="PF02224">
    <property type="entry name" value="Cytidylate_kin"/>
    <property type="match status" value="1"/>
</dbReference>
<evidence type="ECO:0000256" key="3">
    <source>
        <dbReference type="ARBA" id="ARBA00022741"/>
    </source>
</evidence>
<dbReference type="NCBIfam" id="TIGR00017">
    <property type="entry name" value="cmk"/>
    <property type="match status" value="1"/>
</dbReference>
<dbReference type="Gene3D" id="3.40.50.300">
    <property type="entry name" value="P-loop containing nucleotide triphosphate hydrolases"/>
    <property type="match status" value="1"/>
</dbReference>
<sequence length="225" mass="24376">MNHVRIAIDGPAGAGKSTVARTVAKRLGILYVDTGAMYRGVAWLAQTYGVSPSDEAGLVAMLREHPLTCGRSEHDTVDILADGRVITQELRSPAVSGMVSELSAHPAVRDILTALQRDFSRHESVVMDGRDIGTVVMPDADVKIFLTADLDERARRRLSEMEGQGFCVDYQELRATMAERDARDASRPVAPLRQAPDAIVVDSTGKSVEDVADEILSIARQVLHG</sequence>
<feature type="domain" description="Cytidylate kinase" evidence="9">
    <location>
        <begin position="6"/>
        <end position="220"/>
    </location>
</feature>